<comment type="caution">
    <text evidence="3">The sequence shown here is derived from an EMBL/GenBank/DDBJ whole genome shotgun (WGS) entry which is preliminary data.</text>
</comment>
<evidence type="ECO:0000313" key="4">
    <source>
        <dbReference type="Proteomes" id="UP001501536"/>
    </source>
</evidence>
<feature type="transmembrane region" description="Helical" evidence="1">
    <location>
        <begin position="61"/>
        <end position="79"/>
    </location>
</feature>
<reference evidence="4" key="1">
    <citation type="journal article" date="2019" name="Int. J. Syst. Evol. Microbiol.">
        <title>The Global Catalogue of Microorganisms (GCM) 10K type strain sequencing project: providing services to taxonomists for standard genome sequencing and annotation.</title>
        <authorList>
            <consortium name="The Broad Institute Genomics Platform"/>
            <consortium name="The Broad Institute Genome Sequencing Center for Infectious Disease"/>
            <person name="Wu L."/>
            <person name="Ma J."/>
        </authorList>
    </citation>
    <scope>NUCLEOTIDE SEQUENCE [LARGE SCALE GENOMIC DNA]</scope>
    <source>
        <strain evidence="4">JCM 16961</strain>
    </source>
</reference>
<evidence type="ECO:0000256" key="1">
    <source>
        <dbReference type="SAM" id="Phobius"/>
    </source>
</evidence>
<dbReference type="Pfam" id="PF07853">
    <property type="entry name" value="DUF1648"/>
    <property type="match status" value="1"/>
</dbReference>
<sequence length="180" mass="19941">MRPDPPFQEAARPWLLAGLAPVALLVVAMVLAYPLLPDPMPTHWNGAGEPDAWSAKSPWQFIAYLGLIAALTALLVGLGRADPRRVPVNGVRDPRGLDAAEADEYYAVKGRFLRLVCFKCLCWTNWLLCLLPTLLIATGSAWSMLALALVVPTLVSAFRDTGRLNDWIRRRYPERPAPLR</sequence>
<organism evidence="3 4">
    <name type="scientific">Zhihengliuella alba</name>
    <dbReference type="NCBI Taxonomy" id="547018"/>
    <lineage>
        <taxon>Bacteria</taxon>
        <taxon>Bacillati</taxon>
        <taxon>Actinomycetota</taxon>
        <taxon>Actinomycetes</taxon>
        <taxon>Micrococcales</taxon>
        <taxon>Micrococcaceae</taxon>
        <taxon>Zhihengliuella</taxon>
    </lineage>
</organism>
<keyword evidence="1" id="KW-0812">Transmembrane</keyword>
<evidence type="ECO:0000259" key="2">
    <source>
        <dbReference type="Pfam" id="PF07853"/>
    </source>
</evidence>
<evidence type="ECO:0000313" key="3">
    <source>
        <dbReference type="EMBL" id="GAA3698728.1"/>
    </source>
</evidence>
<gene>
    <name evidence="3" type="ORF">GCM10022377_09670</name>
</gene>
<feature type="transmembrane region" description="Helical" evidence="1">
    <location>
        <begin position="141"/>
        <end position="161"/>
    </location>
</feature>
<feature type="domain" description="DUF1648" evidence="2">
    <location>
        <begin position="23"/>
        <end position="63"/>
    </location>
</feature>
<keyword evidence="4" id="KW-1185">Reference proteome</keyword>
<proteinExistence type="predicted"/>
<dbReference type="EMBL" id="BAABCJ010000001">
    <property type="protein sequence ID" value="GAA3698728.1"/>
    <property type="molecule type" value="Genomic_DNA"/>
</dbReference>
<name>A0ABP7CZV6_9MICC</name>
<dbReference type="RefSeq" id="WP_344880713.1">
    <property type="nucleotide sequence ID" value="NZ_BAABCJ010000001.1"/>
</dbReference>
<protein>
    <recommendedName>
        <fullName evidence="2">DUF1648 domain-containing protein</fullName>
    </recommendedName>
</protein>
<feature type="transmembrane region" description="Helical" evidence="1">
    <location>
        <begin position="12"/>
        <end position="36"/>
    </location>
</feature>
<dbReference type="InterPro" id="IPR012867">
    <property type="entry name" value="DUF1648"/>
</dbReference>
<dbReference type="Proteomes" id="UP001501536">
    <property type="component" value="Unassembled WGS sequence"/>
</dbReference>
<keyword evidence="1" id="KW-1133">Transmembrane helix</keyword>
<feature type="transmembrane region" description="Helical" evidence="1">
    <location>
        <begin position="116"/>
        <end position="135"/>
    </location>
</feature>
<accession>A0ABP7CZV6</accession>
<keyword evidence="1" id="KW-0472">Membrane</keyword>